<dbReference type="Pfam" id="PF00229">
    <property type="entry name" value="TNF"/>
    <property type="match status" value="1"/>
</dbReference>
<organism evidence="4 5">
    <name type="scientific">Callorhinchus milii</name>
    <name type="common">Ghost shark</name>
    <dbReference type="NCBI Taxonomy" id="7868"/>
    <lineage>
        <taxon>Eukaryota</taxon>
        <taxon>Metazoa</taxon>
        <taxon>Chordata</taxon>
        <taxon>Craniata</taxon>
        <taxon>Vertebrata</taxon>
        <taxon>Chondrichthyes</taxon>
        <taxon>Holocephali</taxon>
        <taxon>Chimaeriformes</taxon>
        <taxon>Callorhinchidae</taxon>
        <taxon>Callorhinchus</taxon>
    </lineage>
</organism>
<dbReference type="OMA" id="TCSIQPI"/>
<dbReference type="PANTHER" id="PTHR10226:SF3">
    <property type="entry name" value="A-KINASE ANCHOR PROTEIN 11"/>
    <property type="match status" value="1"/>
</dbReference>
<dbReference type="SUPFAM" id="SSF49842">
    <property type="entry name" value="TNF-like"/>
    <property type="match status" value="1"/>
</dbReference>
<keyword evidence="5" id="KW-1185">Reference proteome</keyword>
<dbReference type="PANTHER" id="PTHR10226">
    <property type="entry name" value="A KINASE ANCHOR PROTEIN"/>
    <property type="match status" value="1"/>
</dbReference>
<dbReference type="GO" id="GO:0006955">
    <property type="term" value="P:immune response"/>
    <property type="evidence" value="ECO:0007669"/>
    <property type="project" value="InterPro"/>
</dbReference>
<evidence type="ECO:0000259" key="3">
    <source>
        <dbReference type="PROSITE" id="PS50049"/>
    </source>
</evidence>
<feature type="compositionally biased region" description="Polar residues" evidence="2">
    <location>
        <begin position="1942"/>
        <end position="1952"/>
    </location>
</feature>
<evidence type="ECO:0000256" key="2">
    <source>
        <dbReference type="SAM" id="MobiDB-lite"/>
    </source>
</evidence>
<dbReference type="GeneTree" id="ENSGT00940000153313"/>
<dbReference type="Ensembl" id="ENSCMIT00000012756.1">
    <property type="protein sequence ID" value="ENSCMIP00000012468.1"/>
    <property type="gene ID" value="ENSCMIG00000006334.1"/>
</dbReference>
<dbReference type="InParanoid" id="A0A4W3H6M3"/>
<feature type="compositionally biased region" description="Basic and acidic residues" evidence="2">
    <location>
        <begin position="272"/>
        <end position="293"/>
    </location>
</feature>
<dbReference type="InterPro" id="IPR008382">
    <property type="entry name" value="SPHK1-interactor_AKAP_110"/>
</dbReference>
<name>A0A4W3H6M3_CALMI</name>
<dbReference type="Gene3D" id="2.60.120.40">
    <property type="match status" value="1"/>
</dbReference>
<proteinExistence type="inferred from homology"/>
<evidence type="ECO:0000256" key="1">
    <source>
        <dbReference type="ARBA" id="ARBA00008670"/>
    </source>
</evidence>
<dbReference type="CDD" id="cd00184">
    <property type="entry name" value="TNF"/>
    <property type="match status" value="1"/>
</dbReference>
<dbReference type="STRING" id="7868.ENSCMIP00000012468"/>
<feature type="region of interest" description="Disordered" evidence="2">
    <location>
        <begin position="962"/>
        <end position="992"/>
    </location>
</feature>
<sequence>MLSKYTIGIKSSLDVHSAQKYQTDVYHTEDDDTNQSVSSIEDDFVTAFEHLEEEEVGTTHGNTGLSPSITKYQRDVASQTFPLQLPACPELLPLCSPTTQASSKSLPPLLTNTVRPEASSFVKSSVTTSSDSRKQRSFYIVCNPSVQRSDVKQEYVPSISPTESEDSECSSPSPIIFLDEEGYQKSLKATLEIPKLPILKDDIEDSDSEVSEFFDSFDQFDELDQILVNTSAKRKVESSSGNPSPKMKFGEKLTSDFTLKRCTTAAAAMNPHKFDHPTLPADVKKPTPRKPESPYKSLSDVPDSPRPMNVSGEESSPLFSPIHSSAFSPLGNSECLGRMDTDSKPRSLGGLFNTYSDYADNISDDILNSVFSYPHPADFESKIDECRHAAQLTSRVGLAKEMTFAETPNSEVPVVISDKQAGSNTLKNGIQRLATEVVEKSIGNAFKDLQKGVSSCTSALYHLATRLTSSVIQMAFQEIGVRRAFSLKESAVNNLANYLVGEAITGAMKELELVKKQIFNNAVARFATDLAEELVFEGIMEVCQFSHPTTPTAATDRSFDVEEKVVYSYATDLSESVLQEAFIELSQVDVTFMTQAAISISLDNIKDVGGETVAQALHNSSEQVSVRERAFFRNPEGHLSRNGMQNTFDDVHLTEKGFTMEKGLLCLSGIVSCISVPLAGKALSCIWNSSDCCQKSYCPRGPSETKPASIELGGSCFMSKTAEEVLRMRYVNQPMGPEWHTPCSGHVSPENIFLCTEASDTDCKPKQGKGEDICAIAAAELPNWEIPSCSFSGEMVDLVVNHSFDLVTPSKLQNTTGDVAAKLNRKILVIPSTSCVSGNKEIPENQFAEVLAETIVNNSVFKVTTMGIKNQEAASHVMYGADLQADALENARGMHQRIGEFEECQEALSVGRLIPCDGRKGAFSQSPDLLRTPPVSPADSTAFKRLTIPRCFAQELKGHLAEEFPPCTPPPSPTITRKNLGTESTEGLGGPELADTLKSLTEQLQSEVSITTPGNPTVEIQEYNQESATLGIGAGLLGKPRIKLNKDNLFSEEDLIGSKRCSSRSPGTPPPTPHQPQHSCHENNIKNFTRQLKGELAKEFLPVTPPSTPRRHSVPCLAQLTQDTEEKAEFVLQLMRSLSEEVLSNDDEDGNFDLFAGKAESYVQHTPTLRAKAKVLEKEELRLGIERSTLQYASQLASSIVSMATEIAAICLEDTGKCDGDTKHFRISPNKLWKSGVRSEFHAKAISPSTLTERELSDEVVNPLWSYAGKVAGEVIRDAKKMIGSIKYKKRKFKDYWQTESNESSYGDQENGGKEKLNVVADQWSHELMESVLHVPQSHNTTGLLSKHSSCESVTDEYAEYIIRMISREGGNGELILDHYANRLACRTVKAGLEQAARRIKQKYKRRLLLSQQFRGENTAKELFKFLTREQNHDPDQSRGSSDQRMIRCDSVDLLRFAESVAQNITYEVTQKLQTTTVAHGLPKSLTDSCLYKRLQLEQMAEDLIKKTWTCSIQPIIQRNKLYHSTGSLNDCGYNCEDMHRSLEHYDGKVVNPAYELNATEAAENNRQKDCLAYAETLSEMVLQSSLTDNGSRCCTNRIQTTGLLNKNTVRSQWHDKYSVKPIVRPRPEHLCQRSPVACQLDIPRIHIDGEQRGYFVDNMISAAIEKAKRELSNTSLAADSGIGHDGISFTESLAAEIITSAMINASQSIISGGLKDGLCSADSATTSQQLSLSVGDDSTGSWSNLSFEDEHPDETSSFLHLSDSNGNSSSWSSLGLEGDIYEENISFPPSDSDGAEDKEEQKEDSEGLMGIIETLLILNVDLDVSSLDAQLRTVLQWIAASQFQLSLVHFKESFENELSHFLAVVRRAKEKDWKRDFSEVSGGHLQCLKLISTFNQSSAKLTEVEMVMASEPCSQLLQGLKNIINQVVHSALSRQRHTGHITESTESSQSHHPQRTPCAHLTMKRIKDSPDLKTKFIGLKGKPITSWEEKIGIAHTIEMSHNQGLLKIKHHGLYYIYAQILFRYHAENPISTEEYQLVQYVYWKTANYRKPHLILKGAGTWCSGNHNLYSVYLGGVFNLHRGDEIFVTVSNISLVDADETSSYLGAFKLN</sequence>
<protein>
    <submittedName>
        <fullName evidence="4">A-kinase anchoring protein 11</fullName>
    </submittedName>
</protein>
<dbReference type="InterPro" id="IPR021184">
    <property type="entry name" value="TNF_CS"/>
</dbReference>
<dbReference type="InterPro" id="IPR008983">
    <property type="entry name" value="Tumour_necrosis_fac-like_dom"/>
</dbReference>
<dbReference type="GO" id="GO:0051018">
    <property type="term" value="F:protein kinase A binding"/>
    <property type="evidence" value="ECO:0007669"/>
    <property type="project" value="TreeGrafter"/>
</dbReference>
<dbReference type="Proteomes" id="UP000314986">
    <property type="component" value="Unassembled WGS sequence"/>
</dbReference>
<feature type="domain" description="THD" evidence="3">
    <location>
        <begin position="1958"/>
        <end position="2110"/>
    </location>
</feature>
<dbReference type="GO" id="GO:0005164">
    <property type="term" value="F:tumor necrosis factor receptor binding"/>
    <property type="evidence" value="ECO:0007669"/>
    <property type="project" value="InterPro"/>
</dbReference>
<dbReference type="PROSITE" id="PS50049">
    <property type="entry name" value="THD_2"/>
    <property type="match status" value="1"/>
</dbReference>
<reference evidence="5" key="1">
    <citation type="journal article" date="2006" name="Science">
        <title>Ancient noncoding elements conserved in the human genome.</title>
        <authorList>
            <person name="Venkatesh B."/>
            <person name="Kirkness E.F."/>
            <person name="Loh Y.H."/>
            <person name="Halpern A.L."/>
            <person name="Lee A.P."/>
            <person name="Johnson J."/>
            <person name="Dandona N."/>
            <person name="Viswanathan L.D."/>
            <person name="Tay A."/>
            <person name="Venter J.C."/>
            <person name="Strausberg R.L."/>
            <person name="Brenner S."/>
        </authorList>
    </citation>
    <scope>NUCLEOTIDE SEQUENCE [LARGE SCALE GENOMIC DNA]</scope>
</reference>
<reference evidence="5" key="2">
    <citation type="journal article" date="2007" name="PLoS Biol.">
        <title>Survey sequencing and comparative analysis of the elephant shark (Callorhinchus milii) genome.</title>
        <authorList>
            <person name="Venkatesh B."/>
            <person name="Kirkness E.F."/>
            <person name="Loh Y.H."/>
            <person name="Halpern A.L."/>
            <person name="Lee A.P."/>
            <person name="Johnson J."/>
            <person name="Dandona N."/>
            <person name="Viswanathan L.D."/>
            <person name="Tay A."/>
            <person name="Venter J.C."/>
            <person name="Strausberg R.L."/>
            <person name="Brenner S."/>
        </authorList>
    </citation>
    <scope>NUCLEOTIDE SEQUENCE [LARGE SCALE GENOMIC DNA]</scope>
</reference>
<comment type="similarity">
    <text evidence="1">Belongs to the tumor necrosis factor family.</text>
</comment>
<feature type="region of interest" description="Disordered" evidence="2">
    <location>
        <begin position="1937"/>
        <end position="1958"/>
    </location>
</feature>
<feature type="region of interest" description="Disordered" evidence="2">
    <location>
        <begin position="269"/>
        <end position="317"/>
    </location>
</feature>
<accession>A0A4W3H6M3</accession>
<reference evidence="4" key="5">
    <citation type="submission" date="2025-09" db="UniProtKB">
        <authorList>
            <consortium name="Ensembl"/>
        </authorList>
    </citation>
    <scope>IDENTIFICATION</scope>
</reference>
<evidence type="ECO:0000313" key="4">
    <source>
        <dbReference type="Ensembl" id="ENSCMIP00000012468.1"/>
    </source>
</evidence>
<reference evidence="4" key="4">
    <citation type="submission" date="2025-08" db="UniProtKB">
        <authorList>
            <consortium name="Ensembl"/>
        </authorList>
    </citation>
    <scope>IDENTIFICATION</scope>
</reference>
<dbReference type="GO" id="GO:0008104">
    <property type="term" value="P:intracellular protein localization"/>
    <property type="evidence" value="ECO:0007669"/>
    <property type="project" value="TreeGrafter"/>
</dbReference>
<feature type="region of interest" description="Disordered" evidence="2">
    <location>
        <begin position="1744"/>
        <end position="1767"/>
    </location>
</feature>
<feature type="region of interest" description="Disordered" evidence="2">
    <location>
        <begin position="1055"/>
        <end position="1082"/>
    </location>
</feature>
<reference evidence="5" key="3">
    <citation type="journal article" date="2014" name="Nature">
        <title>Elephant shark genome provides unique insights into gnathostome evolution.</title>
        <authorList>
            <consortium name="International Elephant Shark Genome Sequencing Consortium"/>
            <person name="Venkatesh B."/>
            <person name="Lee A.P."/>
            <person name="Ravi V."/>
            <person name="Maurya A.K."/>
            <person name="Lian M.M."/>
            <person name="Swann J.B."/>
            <person name="Ohta Y."/>
            <person name="Flajnik M.F."/>
            <person name="Sutoh Y."/>
            <person name="Kasahara M."/>
            <person name="Hoon S."/>
            <person name="Gangu V."/>
            <person name="Roy S.W."/>
            <person name="Irimia M."/>
            <person name="Korzh V."/>
            <person name="Kondrychyn I."/>
            <person name="Lim Z.W."/>
            <person name="Tay B.H."/>
            <person name="Tohari S."/>
            <person name="Kong K.W."/>
            <person name="Ho S."/>
            <person name="Lorente-Galdos B."/>
            <person name="Quilez J."/>
            <person name="Marques-Bonet T."/>
            <person name="Raney B.J."/>
            <person name="Ingham P.W."/>
            <person name="Tay A."/>
            <person name="Hillier L.W."/>
            <person name="Minx P."/>
            <person name="Boehm T."/>
            <person name="Wilson R.K."/>
            <person name="Brenner S."/>
            <person name="Warren W.C."/>
        </authorList>
    </citation>
    <scope>NUCLEOTIDE SEQUENCE [LARGE SCALE GENOMIC DNA]</scope>
</reference>
<feature type="region of interest" description="Disordered" evidence="2">
    <location>
        <begin position="1786"/>
        <end position="1806"/>
    </location>
</feature>
<evidence type="ECO:0000313" key="5">
    <source>
        <dbReference type="Proteomes" id="UP000314986"/>
    </source>
</evidence>
<dbReference type="GO" id="GO:0005737">
    <property type="term" value="C:cytoplasm"/>
    <property type="evidence" value="ECO:0007669"/>
    <property type="project" value="TreeGrafter"/>
</dbReference>
<dbReference type="InterPro" id="IPR006052">
    <property type="entry name" value="TNF_dom"/>
</dbReference>
<dbReference type="SMART" id="SM00207">
    <property type="entry name" value="TNF"/>
    <property type="match status" value="1"/>
</dbReference>
<dbReference type="PROSITE" id="PS00251">
    <property type="entry name" value="THD_1"/>
    <property type="match status" value="1"/>
</dbReference>
<dbReference type="GO" id="GO:0016020">
    <property type="term" value="C:membrane"/>
    <property type="evidence" value="ECO:0007669"/>
    <property type="project" value="InterPro"/>
</dbReference>